<evidence type="ECO:0000256" key="10">
    <source>
        <dbReference type="PROSITE-ProRule" id="PRU10141"/>
    </source>
</evidence>
<evidence type="ECO:0000256" key="11">
    <source>
        <dbReference type="SAM" id="MobiDB-lite"/>
    </source>
</evidence>
<feature type="compositionally biased region" description="Pro residues" evidence="11">
    <location>
        <begin position="128"/>
        <end position="137"/>
    </location>
</feature>
<accession>A0A4S8IAA7</accession>
<feature type="compositionally biased region" description="Low complexity" evidence="11">
    <location>
        <begin position="19"/>
        <end position="28"/>
    </location>
</feature>
<evidence type="ECO:0000259" key="12">
    <source>
        <dbReference type="PROSITE" id="PS50011"/>
    </source>
</evidence>
<dbReference type="Proteomes" id="UP000317650">
    <property type="component" value="Chromosome 2"/>
</dbReference>
<dbReference type="FunFam" id="3.30.200.20:FF:000713">
    <property type="entry name" value="Mitogen-activated protein kinase 1, putative, expressed"/>
    <property type="match status" value="1"/>
</dbReference>
<feature type="region of interest" description="Disordered" evidence="11">
    <location>
        <begin position="1"/>
        <end position="32"/>
    </location>
</feature>
<evidence type="ECO:0000313" key="14">
    <source>
        <dbReference type="Proteomes" id="UP000317650"/>
    </source>
</evidence>
<reference evidence="13 14" key="1">
    <citation type="journal article" date="2019" name="Nat. Plants">
        <title>Genome sequencing of Musa balbisiana reveals subgenome evolution and function divergence in polyploid bananas.</title>
        <authorList>
            <person name="Yao X."/>
        </authorList>
    </citation>
    <scope>NUCLEOTIDE SEQUENCE [LARGE SCALE GENOMIC DNA]</scope>
    <source>
        <strain evidence="14">cv. DH-PKW</strain>
        <tissue evidence="13">Leaves</tissue>
    </source>
</reference>
<evidence type="ECO:0000313" key="13">
    <source>
        <dbReference type="EMBL" id="THU44619.1"/>
    </source>
</evidence>
<dbReference type="InterPro" id="IPR036108">
    <property type="entry name" value="4pyrrol_syn_uPrphyn_synt_sf"/>
</dbReference>
<evidence type="ECO:0000256" key="8">
    <source>
        <dbReference type="ARBA" id="ARBA00047559"/>
    </source>
</evidence>
<comment type="similarity">
    <text evidence="1">Belongs to the protein kinase superfamily. STE Ser/Thr protein kinase family. MAP kinase kinase kinase subfamily.</text>
</comment>
<evidence type="ECO:0000256" key="7">
    <source>
        <dbReference type="ARBA" id="ARBA00022840"/>
    </source>
</evidence>
<dbReference type="Gene3D" id="1.10.510.10">
    <property type="entry name" value="Transferase(Phosphotransferase) domain 1"/>
    <property type="match status" value="2"/>
</dbReference>
<evidence type="ECO:0000256" key="3">
    <source>
        <dbReference type="ARBA" id="ARBA00022527"/>
    </source>
</evidence>
<dbReference type="Pfam" id="PF00069">
    <property type="entry name" value="Pkinase"/>
    <property type="match status" value="2"/>
</dbReference>
<keyword evidence="4" id="KW-0808">Transferase</keyword>
<dbReference type="PROSITE" id="PS00107">
    <property type="entry name" value="PROTEIN_KINASE_ATP"/>
    <property type="match status" value="1"/>
</dbReference>
<comment type="catalytic activity">
    <reaction evidence="9">
        <text>L-seryl-[protein] + ATP = O-phospho-L-seryl-[protein] + ADP + H(+)</text>
        <dbReference type="Rhea" id="RHEA:17989"/>
        <dbReference type="Rhea" id="RHEA-COMP:9863"/>
        <dbReference type="Rhea" id="RHEA-COMP:11604"/>
        <dbReference type="ChEBI" id="CHEBI:15378"/>
        <dbReference type="ChEBI" id="CHEBI:29999"/>
        <dbReference type="ChEBI" id="CHEBI:30616"/>
        <dbReference type="ChEBI" id="CHEBI:83421"/>
        <dbReference type="ChEBI" id="CHEBI:456216"/>
        <dbReference type="EC" id="2.7.11.25"/>
    </reaction>
</comment>
<feature type="binding site" evidence="10">
    <location>
        <position position="292"/>
    </location>
    <ligand>
        <name>ATP</name>
        <dbReference type="ChEBI" id="CHEBI:30616"/>
    </ligand>
</feature>
<dbReference type="STRING" id="52838.A0A4S8IAA7"/>
<dbReference type="EC" id="2.7.11.25" evidence="2"/>
<dbReference type="GO" id="GO:0005737">
    <property type="term" value="C:cytoplasm"/>
    <property type="evidence" value="ECO:0007669"/>
    <property type="project" value="TreeGrafter"/>
</dbReference>
<feature type="domain" description="Protein kinase" evidence="12">
    <location>
        <begin position="264"/>
        <end position="521"/>
    </location>
</feature>
<evidence type="ECO:0000256" key="1">
    <source>
        <dbReference type="ARBA" id="ARBA00006529"/>
    </source>
</evidence>
<dbReference type="SUPFAM" id="SSF69618">
    <property type="entry name" value="HemD-like"/>
    <property type="match status" value="1"/>
</dbReference>
<comment type="caution">
    <text evidence="13">The sequence shown here is derived from an EMBL/GenBank/DDBJ whole genome shotgun (WGS) entry which is preliminary data.</text>
</comment>
<dbReference type="PROSITE" id="PS00108">
    <property type="entry name" value="PROTEIN_KINASE_ST"/>
    <property type="match status" value="1"/>
</dbReference>
<dbReference type="SUPFAM" id="SSF56112">
    <property type="entry name" value="Protein kinase-like (PK-like)"/>
    <property type="match status" value="1"/>
</dbReference>
<evidence type="ECO:0000256" key="2">
    <source>
        <dbReference type="ARBA" id="ARBA00012406"/>
    </source>
</evidence>
<sequence>MFFFNRRKDTSRSGRDGVGSRQQQQGAGRRLDRRNAVKNLEYEAAGPSWTSFSSADSEEYHNLRATRSLDLWPSTYARRTSFRIGGSIEGEVDILYRSLGLDGPDDFAISQSDWERHKMRSSSDILPRPRPLQPDIPFPNDLTFAPEDRTLVMDSTPSEPLSVTGEEHISQDDREEEDWHLTDEESGPEAGGMRMVDSEVMNKKEEVLAGDEINEELWLRDTAEDFNGTSSYSTMNDDESSSTTTETLFIISPHGRFKRNIKSWMRGALLGSGSYGMVYEGISDEGIFFAVKEVSLLDQGSNAQQCILQLEQEIALLSQFEHENIVQYYGTDKEDSKLYIFLELVTQGSLASLYQKYRLQDSQVSAYTRQILNGLNYLHERNIVHRDIKSANILVHANGSVKLADFGLAKEMTKFGAMKSCKGSVYWMAPEMTKFGAMKSCKGSVYWMAPEVINPKSSYGPAADLWSLGCTAQAFFKIGHGEQPPIPTYLSKDARDFISQCVQVNPDDRPTASRLFEHPFVRRSLSASESDSSLFNNRRRRRLLLSFRLLASSASSSSSPSPSSKPEVVVTRERGKNAKLISSLAKHNIFCLEVPLVKHTEGPDADKLSAILSDSEFDWIVITSPEAAAVFLEAWKVAGTPKVRIGVVGDGTASIFQDTLKSTEQSLEIAFSPSKATGKVLASELPKYGQNKVLYPASVKAGSEIATGKVLASELPKYGQNKVLYPASVKAGSEIEEGLSARGFDIIRMNTYNTVAAKDVDETILEFALSTPVVAVASPSAVRAWVKLIREPENWDNSVACIGETTGLAAKRLGLKNVYYPKNPGLDGWVDSILEALRVHHQRQKVLIC</sequence>
<dbReference type="InterPro" id="IPR011009">
    <property type="entry name" value="Kinase-like_dom_sf"/>
</dbReference>
<gene>
    <name evidence="13" type="ORF">C4D60_Mb02t09290</name>
</gene>
<comment type="catalytic activity">
    <reaction evidence="8">
        <text>L-threonyl-[protein] + ATP = O-phospho-L-threonyl-[protein] + ADP + H(+)</text>
        <dbReference type="Rhea" id="RHEA:46608"/>
        <dbReference type="Rhea" id="RHEA-COMP:11060"/>
        <dbReference type="Rhea" id="RHEA-COMP:11605"/>
        <dbReference type="ChEBI" id="CHEBI:15378"/>
        <dbReference type="ChEBI" id="CHEBI:30013"/>
        <dbReference type="ChEBI" id="CHEBI:30616"/>
        <dbReference type="ChEBI" id="CHEBI:61977"/>
        <dbReference type="ChEBI" id="CHEBI:456216"/>
        <dbReference type="EC" id="2.7.11.25"/>
    </reaction>
</comment>
<feature type="compositionally biased region" description="Basic and acidic residues" evidence="11">
    <location>
        <begin position="1"/>
        <end position="15"/>
    </location>
</feature>
<feature type="compositionally biased region" description="Basic and acidic residues" evidence="11">
    <location>
        <begin position="165"/>
        <end position="183"/>
    </location>
</feature>
<evidence type="ECO:0000256" key="4">
    <source>
        <dbReference type="ARBA" id="ARBA00022679"/>
    </source>
</evidence>
<protein>
    <recommendedName>
        <fullName evidence="2">mitogen-activated protein kinase kinase kinase</fullName>
        <ecNumber evidence="2">2.7.11.25</ecNumber>
    </recommendedName>
</protein>
<name>A0A4S8IAA7_MUSBA</name>
<dbReference type="GO" id="GO:0004852">
    <property type="term" value="F:uroporphyrinogen-III synthase activity"/>
    <property type="evidence" value="ECO:0007669"/>
    <property type="project" value="InterPro"/>
</dbReference>
<dbReference type="SMART" id="SM00220">
    <property type="entry name" value="S_TKc"/>
    <property type="match status" value="1"/>
</dbReference>
<dbReference type="UniPathway" id="UPA00251">
    <property type="reaction ID" value="UER00320"/>
</dbReference>
<evidence type="ECO:0000256" key="9">
    <source>
        <dbReference type="ARBA" id="ARBA00048329"/>
    </source>
</evidence>
<dbReference type="EMBL" id="PYDT01000011">
    <property type="protein sequence ID" value="THU44619.1"/>
    <property type="molecule type" value="Genomic_DNA"/>
</dbReference>
<keyword evidence="7 10" id="KW-0067">ATP-binding</keyword>
<dbReference type="InterPro" id="IPR000719">
    <property type="entry name" value="Prot_kinase_dom"/>
</dbReference>
<keyword evidence="3" id="KW-0723">Serine/threonine-protein kinase</keyword>
<proteinExistence type="inferred from homology"/>
<dbReference type="PANTHER" id="PTHR48016:SF29">
    <property type="entry name" value="MITOGEN-ACTIVATED PROTEIN KINASE KINASE KINASE 1-RELATED"/>
    <property type="match status" value="1"/>
</dbReference>
<dbReference type="AlphaFoldDB" id="A0A4S8IAA7"/>
<dbReference type="GO" id="GO:0004709">
    <property type="term" value="F:MAP kinase kinase kinase activity"/>
    <property type="evidence" value="ECO:0007669"/>
    <property type="project" value="UniProtKB-EC"/>
</dbReference>
<dbReference type="InterPro" id="IPR017441">
    <property type="entry name" value="Protein_kinase_ATP_BS"/>
</dbReference>
<keyword evidence="14" id="KW-1185">Reference proteome</keyword>
<keyword evidence="5 10" id="KW-0547">Nucleotide-binding</keyword>
<dbReference type="GO" id="GO:0006782">
    <property type="term" value="P:protoporphyrinogen IX biosynthetic process"/>
    <property type="evidence" value="ECO:0007669"/>
    <property type="project" value="UniProtKB-UniPathway"/>
</dbReference>
<dbReference type="PROSITE" id="PS50011">
    <property type="entry name" value="PROTEIN_KINASE_DOM"/>
    <property type="match status" value="1"/>
</dbReference>
<dbReference type="InterPro" id="IPR050538">
    <property type="entry name" value="MAP_kinase_kinase_kinase"/>
</dbReference>
<organism evidence="13 14">
    <name type="scientific">Musa balbisiana</name>
    <name type="common">Banana</name>
    <dbReference type="NCBI Taxonomy" id="52838"/>
    <lineage>
        <taxon>Eukaryota</taxon>
        <taxon>Viridiplantae</taxon>
        <taxon>Streptophyta</taxon>
        <taxon>Embryophyta</taxon>
        <taxon>Tracheophyta</taxon>
        <taxon>Spermatophyta</taxon>
        <taxon>Magnoliopsida</taxon>
        <taxon>Liliopsida</taxon>
        <taxon>Zingiberales</taxon>
        <taxon>Musaceae</taxon>
        <taxon>Musa</taxon>
    </lineage>
</organism>
<dbReference type="Gene3D" id="3.40.50.10090">
    <property type="match status" value="2"/>
</dbReference>
<dbReference type="Pfam" id="PF02602">
    <property type="entry name" value="HEM4"/>
    <property type="match status" value="1"/>
</dbReference>
<evidence type="ECO:0000256" key="5">
    <source>
        <dbReference type="ARBA" id="ARBA00022741"/>
    </source>
</evidence>
<dbReference type="PANTHER" id="PTHR48016">
    <property type="entry name" value="MAP KINASE KINASE KINASE SSK2-RELATED-RELATED"/>
    <property type="match status" value="1"/>
</dbReference>
<dbReference type="GO" id="GO:0005524">
    <property type="term" value="F:ATP binding"/>
    <property type="evidence" value="ECO:0007669"/>
    <property type="project" value="UniProtKB-UniRule"/>
</dbReference>
<feature type="region of interest" description="Disordered" evidence="11">
    <location>
        <begin position="120"/>
        <end position="192"/>
    </location>
</feature>
<dbReference type="InterPro" id="IPR003754">
    <property type="entry name" value="4pyrrol_synth_uPrphyn_synth"/>
</dbReference>
<keyword evidence="6" id="KW-0418">Kinase</keyword>
<dbReference type="InterPro" id="IPR008271">
    <property type="entry name" value="Ser/Thr_kinase_AS"/>
</dbReference>
<evidence type="ECO:0000256" key="6">
    <source>
        <dbReference type="ARBA" id="ARBA00022777"/>
    </source>
</evidence>
<dbReference type="CDD" id="cd06578">
    <property type="entry name" value="HemD"/>
    <property type="match status" value="1"/>
</dbReference>